<keyword evidence="2" id="KW-1185">Reference proteome</keyword>
<comment type="caution">
    <text evidence="1">The sequence shown here is derived from an EMBL/GenBank/DDBJ whole genome shotgun (WGS) entry which is preliminary data.</text>
</comment>
<dbReference type="Proteomes" id="UP001597362">
    <property type="component" value="Unassembled WGS sequence"/>
</dbReference>
<accession>A0ABW4YIX3</accession>
<organism evidence="1 2">
    <name type="scientific">Paenibacillus yanchengensis</name>
    <dbReference type="NCBI Taxonomy" id="2035833"/>
    <lineage>
        <taxon>Bacteria</taxon>
        <taxon>Bacillati</taxon>
        <taxon>Bacillota</taxon>
        <taxon>Bacilli</taxon>
        <taxon>Bacillales</taxon>
        <taxon>Paenibacillaceae</taxon>
        <taxon>Paenibacillus</taxon>
    </lineage>
</organism>
<gene>
    <name evidence="1" type="ORF">ACFSJH_07835</name>
</gene>
<sequence length="113" mass="12102">MRYIDPSGNYCVSQDGKWAHGDPCSSISSFEMGKNDNFIGSPIIENGIITGYIGKNGPFKKKEANYWQDVAVELLKGTATGTADSFLGPTVAGYLTSHKPITADLPSLGINRS</sequence>
<evidence type="ECO:0008006" key="3">
    <source>
        <dbReference type="Google" id="ProtNLM"/>
    </source>
</evidence>
<dbReference type="EMBL" id="JBHUHO010000021">
    <property type="protein sequence ID" value="MFD2115638.1"/>
    <property type="molecule type" value="Genomic_DNA"/>
</dbReference>
<proteinExistence type="predicted"/>
<protein>
    <recommendedName>
        <fullName evidence="3">GAF domain-containing protein</fullName>
    </recommendedName>
</protein>
<name>A0ABW4YIX3_9BACL</name>
<evidence type="ECO:0000313" key="1">
    <source>
        <dbReference type="EMBL" id="MFD2115638.1"/>
    </source>
</evidence>
<reference evidence="2" key="1">
    <citation type="journal article" date="2019" name="Int. J. Syst. Evol. Microbiol.">
        <title>The Global Catalogue of Microorganisms (GCM) 10K type strain sequencing project: providing services to taxonomists for standard genome sequencing and annotation.</title>
        <authorList>
            <consortium name="The Broad Institute Genomics Platform"/>
            <consortium name="The Broad Institute Genome Sequencing Center for Infectious Disease"/>
            <person name="Wu L."/>
            <person name="Ma J."/>
        </authorList>
    </citation>
    <scope>NUCLEOTIDE SEQUENCE [LARGE SCALE GENOMIC DNA]</scope>
    <source>
        <strain evidence="2">GH52</strain>
    </source>
</reference>
<dbReference type="RefSeq" id="WP_377770999.1">
    <property type="nucleotide sequence ID" value="NZ_JBHUHO010000021.1"/>
</dbReference>
<evidence type="ECO:0000313" key="2">
    <source>
        <dbReference type="Proteomes" id="UP001597362"/>
    </source>
</evidence>